<proteinExistence type="predicted"/>
<dbReference type="WBParaSite" id="nRc.2.0.1.t35910-RA">
    <property type="protein sequence ID" value="nRc.2.0.1.t35910-RA"/>
    <property type="gene ID" value="nRc.2.0.1.g35910"/>
</dbReference>
<dbReference type="AlphaFoldDB" id="A0A915KC13"/>
<accession>A0A915KC13</accession>
<protein>
    <submittedName>
        <fullName evidence="2">Uncharacterized protein</fullName>
    </submittedName>
</protein>
<keyword evidence="1" id="KW-1185">Reference proteome</keyword>
<dbReference type="Proteomes" id="UP000887565">
    <property type="component" value="Unplaced"/>
</dbReference>
<name>A0A915KC13_ROMCU</name>
<evidence type="ECO:0000313" key="2">
    <source>
        <dbReference type="WBParaSite" id="nRc.2.0.1.t35910-RA"/>
    </source>
</evidence>
<organism evidence="1 2">
    <name type="scientific">Romanomermis culicivorax</name>
    <name type="common">Nematode worm</name>
    <dbReference type="NCBI Taxonomy" id="13658"/>
    <lineage>
        <taxon>Eukaryota</taxon>
        <taxon>Metazoa</taxon>
        <taxon>Ecdysozoa</taxon>
        <taxon>Nematoda</taxon>
        <taxon>Enoplea</taxon>
        <taxon>Dorylaimia</taxon>
        <taxon>Mermithida</taxon>
        <taxon>Mermithoidea</taxon>
        <taxon>Mermithidae</taxon>
        <taxon>Romanomermis</taxon>
    </lineage>
</organism>
<sequence length="66" mass="7514">MISGKEIIPKTPITASNNNINNMAVAKELLTADDRDAQIMAPINRRPKLAKDQIDLFIDQFKEERF</sequence>
<evidence type="ECO:0000313" key="1">
    <source>
        <dbReference type="Proteomes" id="UP000887565"/>
    </source>
</evidence>
<reference evidence="2" key="1">
    <citation type="submission" date="2022-11" db="UniProtKB">
        <authorList>
            <consortium name="WormBaseParasite"/>
        </authorList>
    </citation>
    <scope>IDENTIFICATION</scope>
</reference>